<dbReference type="PROSITE" id="PS50943">
    <property type="entry name" value="HTH_CROC1"/>
    <property type="match status" value="1"/>
</dbReference>
<evidence type="ECO:0000256" key="1">
    <source>
        <dbReference type="ARBA" id="ARBA00007227"/>
    </source>
</evidence>
<evidence type="ECO:0000313" key="3">
    <source>
        <dbReference type="EMBL" id="KYL35760.1"/>
    </source>
</evidence>
<dbReference type="Pfam" id="PF06114">
    <property type="entry name" value="Peptidase_M78"/>
    <property type="match status" value="1"/>
</dbReference>
<dbReference type="SUPFAM" id="SSF47413">
    <property type="entry name" value="lambda repressor-like DNA-binding domains"/>
    <property type="match status" value="1"/>
</dbReference>
<dbReference type="InterPro" id="IPR010982">
    <property type="entry name" value="Lambda_DNA-bd_dom_sf"/>
</dbReference>
<evidence type="ECO:0000313" key="4">
    <source>
        <dbReference type="Proteomes" id="UP000075763"/>
    </source>
</evidence>
<dbReference type="InterPro" id="IPR001387">
    <property type="entry name" value="Cro/C1-type_HTH"/>
</dbReference>
<proteinExistence type="inferred from homology"/>
<dbReference type="Gene3D" id="1.10.10.2910">
    <property type="match status" value="1"/>
</dbReference>
<dbReference type="PANTHER" id="PTHR43236">
    <property type="entry name" value="ANTITOXIN HIGA1"/>
    <property type="match status" value="1"/>
</dbReference>
<reference evidence="3 4" key="1">
    <citation type="submission" date="2016-03" db="EMBL/GenBank/DDBJ databases">
        <authorList>
            <person name="Zhang H."/>
            <person name="Liu R."/>
            <person name="Wang M."/>
            <person name="Wang H."/>
            <person name="Wang L."/>
            <person name="Song L."/>
        </authorList>
    </citation>
    <scope>NUCLEOTIDE SEQUENCE [LARGE SCALE GENOMIC DNA]</scope>
    <source>
        <strain evidence="3 4">DSM 16099</strain>
    </source>
</reference>
<dbReference type="Pfam" id="PF01381">
    <property type="entry name" value="HTH_3"/>
    <property type="match status" value="1"/>
</dbReference>
<gene>
    <name evidence="3" type="ORF">A2I96_12675</name>
</gene>
<dbReference type="InterPro" id="IPR010359">
    <property type="entry name" value="IrrE_HExxH"/>
</dbReference>
<dbReference type="AlphaFoldDB" id="A0ABD4EMY2"/>
<dbReference type="EMBL" id="LVCN01000017">
    <property type="protein sequence ID" value="KYL35760.1"/>
    <property type="molecule type" value="Genomic_DNA"/>
</dbReference>
<keyword evidence="3" id="KW-0238">DNA-binding</keyword>
<dbReference type="PANTHER" id="PTHR43236:SF1">
    <property type="entry name" value="BLL7220 PROTEIN"/>
    <property type="match status" value="1"/>
</dbReference>
<comment type="caution">
    <text evidence="3">The sequence shown here is derived from an EMBL/GenBank/DDBJ whole genome shotgun (WGS) entry which is preliminary data.</text>
</comment>
<dbReference type="CDD" id="cd00093">
    <property type="entry name" value="HTH_XRE"/>
    <property type="match status" value="1"/>
</dbReference>
<dbReference type="InterPro" id="IPR052345">
    <property type="entry name" value="Rad_response_metalloprotease"/>
</dbReference>
<comment type="similarity">
    <text evidence="1">Belongs to the short-chain fatty acyl-CoA assimilation regulator (ScfR) family.</text>
</comment>
<name>A0ABD4EMY2_9GAMM</name>
<accession>A0ABD4EMY2</accession>
<dbReference type="GO" id="GO:0003677">
    <property type="term" value="F:DNA binding"/>
    <property type="evidence" value="ECO:0007669"/>
    <property type="project" value="UniProtKB-KW"/>
</dbReference>
<dbReference type="Proteomes" id="UP000075763">
    <property type="component" value="Unassembled WGS sequence"/>
</dbReference>
<feature type="domain" description="HTH cro/C1-type" evidence="2">
    <location>
        <begin position="10"/>
        <end position="66"/>
    </location>
</feature>
<sequence>MIKQFNPSRLKLARTRRQLTLKALAEKVGLTPRMVSEYEKKYCEHVPPEQTINAFSDALRYPESFFFISDDIEEVSPDTVSFRSLKSMKAAQQHAAIGAGSIALLINNYFESNFNLPSVNIPDLRGLSPEAAADTIRELWKLGSQSISNMIHLLELHGVRVFSLAENTQSVDAFSFWKDDIPYVFLNTQKSGERSRFDAAHELGHLILHRHGIPQGKDLETEADQFAAHLLMPKKTVLANSNRYISIEDIIKLKQNWKVSAMALIVHMKNIDGITEWHHRNLIIEASKLGLRSKEINGIERESSLLIEKLLNSLKLEGVSLKDIASYLSLPLEELTNLLFKVGVISGSDTPTPHPNKPKLRLVN</sequence>
<evidence type="ECO:0000259" key="2">
    <source>
        <dbReference type="PROSITE" id="PS50943"/>
    </source>
</evidence>
<dbReference type="SMART" id="SM00530">
    <property type="entry name" value="HTH_XRE"/>
    <property type="match status" value="1"/>
</dbReference>
<dbReference type="Gene3D" id="1.10.260.40">
    <property type="entry name" value="lambda repressor-like DNA-binding domains"/>
    <property type="match status" value="1"/>
</dbReference>
<protein>
    <submittedName>
        <fullName evidence="3">DNA-binding protein</fullName>
    </submittedName>
</protein>
<organism evidence="3 4">
    <name type="scientific">Pseudoalteromonas tetraodonis</name>
    <dbReference type="NCBI Taxonomy" id="43659"/>
    <lineage>
        <taxon>Bacteria</taxon>
        <taxon>Pseudomonadati</taxon>
        <taxon>Pseudomonadota</taxon>
        <taxon>Gammaproteobacteria</taxon>
        <taxon>Alteromonadales</taxon>
        <taxon>Pseudoalteromonadaceae</taxon>
        <taxon>Pseudoalteromonas</taxon>
    </lineage>
</organism>